<feature type="transmembrane region" description="Helical" evidence="1">
    <location>
        <begin position="644"/>
        <end position="662"/>
    </location>
</feature>
<reference evidence="4" key="1">
    <citation type="submission" date="2020-02" db="EMBL/GenBank/DDBJ databases">
        <authorList>
            <person name="Meier V. D."/>
        </authorList>
    </citation>
    <scope>NUCLEOTIDE SEQUENCE</scope>
    <source>
        <strain evidence="4">AVDCRST_MAG63</strain>
    </source>
</reference>
<feature type="domain" description="DUF6785" evidence="3">
    <location>
        <begin position="39"/>
        <end position="537"/>
    </location>
</feature>
<gene>
    <name evidence="4" type="ORF">AVDCRST_MAG63-1219</name>
</gene>
<sequence>MTTSTENLPGAVPAGAAAARTETATVARQRARRGTLRGLRAVLLGAVLVVLLSALSLHSNLRYGRYLTAASLPNGATFMFVLVLLANAPLTRLFPRFALSVGELAIVFSMLFVSAALPQASVAETLVTLSAAPAYFPRAAPHIGAFDGKVPPWLLVQDAEAVRQFYQGLPLAGGDVPWAAWAVPVAAWSGFVLLLLLALYCLSRAFTHRWVREERVAFPLMELPLELLRGYGSPAPLWRNRLMYLGAAVPTAMIVLGQMHTYYPSLPESQQILTIKVGEWLHNPPLSAASLFQISVWPLVIGISYLLNSEVAVSIWLFHLLFWAQLIFWTALGYDPQEGAAGARGFQPMEWIRDAEFGGALVLSAVLLLSIRGDVRRAIRALLGRERAEGLPVPPWAVVGFALANAGMLLWGRAAGANVLVVGAFLLFLYAIVVALGRMVAAGGLYLVDNGYAPQSLLYGLAGTGAIDKGSHYLLAGQEALFGRADMSFFYFATNDSKFAHDMGTENRWHAAGVVLAVLAALVSAYGFILFWSYQYGAATFRAWPLSWRVPQMYDQTAAFLNAVSRGPDPWTYAGIGAGMLIALFLVYMNRTYLWWGISPFGFVVASSWNIANQIWSSVFLGWLFASLIRRYGGLRLYAAGRPFFLGLILGDAVSVCAMALLESLLGVRGDPRAR</sequence>
<evidence type="ECO:0000259" key="2">
    <source>
        <dbReference type="Pfam" id="PF20580"/>
    </source>
</evidence>
<feature type="transmembrane region" description="Helical" evidence="1">
    <location>
        <begin position="511"/>
        <end position="534"/>
    </location>
</feature>
<dbReference type="Pfam" id="PF20580">
    <property type="entry name" value="DUF6784"/>
    <property type="match status" value="1"/>
</dbReference>
<feature type="transmembrane region" description="Helical" evidence="1">
    <location>
        <begin position="593"/>
        <end position="609"/>
    </location>
</feature>
<evidence type="ECO:0000313" key="4">
    <source>
        <dbReference type="EMBL" id="CAA9236471.1"/>
    </source>
</evidence>
<feature type="transmembrane region" description="Helical" evidence="1">
    <location>
        <begin position="391"/>
        <end position="411"/>
    </location>
</feature>
<feature type="transmembrane region" description="Helical" evidence="1">
    <location>
        <begin position="63"/>
        <end position="85"/>
    </location>
</feature>
<name>A0A6J4HXB4_9BACT</name>
<feature type="transmembrane region" description="Helical" evidence="1">
    <location>
        <begin position="242"/>
        <end position="263"/>
    </location>
</feature>
<feature type="transmembrane region" description="Helical" evidence="1">
    <location>
        <begin position="313"/>
        <end position="331"/>
    </location>
</feature>
<evidence type="ECO:0000259" key="3">
    <source>
        <dbReference type="Pfam" id="PF20581"/>
    </source>
</evidence>
<dbReference type="InterPro" id="IPR046712">
    <property type="entry name" value="DUF6785"/>
</dbReference>
<dbReference type="Pfam" id="PF20581">
    <property type="entry name" value="DUF6785"/>
    <property type="match status" value="1"/>
</dbReference>
<feature type="transmembrane region" description="Helical" evidence="1">
    <location>
        <begin position="286"/>
        <end position="306"/>
    </location>
</feature>
<evidence type="ECO:0000256" key="1">
    <source>
        <dbReference type="SAM" id="Phobius"/>
    </source>
</evidence>
<accession>A0A6J4HXB4</accession>
<dbReference type="EMBL" id="CADCTO010000163">
    <property type="protein sequence ID" value="CAA9236471.1"/>
    <property type="molecule type" value="Genomic_DNA"/>
</dbReference>
<feature type="transmembrane region" description="Helical" evidence="1">
    <location>
        <begin position="417"/>
        <end position="437"/>
    </location>
</feature>
<keyword evidence="1" id="KW-0472">Membrane</keyword>
<feature type="transmembrane region" description="Helical" evidence="1">
    <location>
        <begin position="571"/>
        <end position="588"/>
    </location>
</feature>
<organism evidence="4">
    <name type="scientific">uncultured Armatimonadetes bacterium</name>
    <dbReference type="NCBI Taxonomy" id="157466"/>
    <lineage>
        <taxon>Bacteria</taxon>
        <taxon>Bacillati</taxon>
        <taxon>Armatimonadota</taxon>
        <taxon>environmental samples</taxon>
    </lineage>
</organism>
<protein>
    <submittedName>
        <fullName evidence="4">Uncharacterized protein</fullName>
    </submittedName>
</protein>
<feature type="transmembrane region" description="Helical" evidence="1">
    <location>
        <begin position="351"/>
        <end position="371"/>
    </location>
</feature>
<dbReference type="InterPro" id="IPR046711">
    <property type="entry name" value="DUF6784"/>
</dbReference>
<feature type="transmembrane region" description="Helical" evidence="1">
    <location>
        <begin position="38"/>
        <end position="57"/>
    </location>
</feature>
<keyword evidence="1" id="KW-0812">Transmembrane</keyword>
<feature type="transmembrane region" description="Helical" evidence="1">
    <location>
        <begin position="97"/>
        <end position="117"/>
    </location>
</feature>
<keyword evidence="1" id="KW-1133">Transmembrane helix</keyword>
<feature type="domain" description="DUF6784" evidence="2">
    <location>
        <begin position="576"/>
        <end position="666"/>
    </location>
</feature>
<proteinExistence type="predicted"/>
<dbReference type="AlphaFoldDB" id="A0A6J4HXB4"/>
<feature type="transmembrane region" description="Helical" evidence="1">
    <location>
        <begin position="178"/>
        <end position="202"/>
    </location>
</feature>